<evidence type="ECO:0000256" key="1">
    <source>
        <dbReference type="ARBA" id="ARBA00022729"/>
    </source>
</evidence>
<dbReference type="InterPro" id="IPR014755">
    <property type="entry name" value="Cu-Rt/internalin_Ig-like"/>
</dbReference>
<evidence type="ECO:0000313" key="4">
    <source>
        <dbReference type="EMBL" id="OCS87391.1"/>
    </source>
</evidence>
<keyword evidence="1 2" id="KW-0732">Signal</keyword>
<dbReference type="STRING" id="33978.A6M13_08715"/>
<accession>A0A1C0YJR8</accession>
<dbReference type="Proteomes" id="UP000093199">
    <property type="component" value="Unassembled WGS sequence"/>
</dbReference>
<proteinExistence type="predicted"/>
<keyword evidence="5" id="KW-1185">Reference proteome</keyword>
<dbReference type="Pfam" id="PF00395">
    <property type="entry name" value="SLH"/>
    <property type="match status" value="1"/>
</dbReference>
<feature type="domain" description="SLH" evidence="3">
    <location>
        <begin position="26"/>
        <end position="89"/>
    </location>
</feature>
<evidence type="ECO:0000256" key="2">
    <source>
        <dbReference type="SAM" id="SignalP"/>
    </source>
</evidence>
<dbReference type="InterPro" id="IPR001119">
    <property type="entry name" value="SLH_dom"/>
</dbReference>
<protein>
    <recommendedName>
        <fullName evidence="3">SLH domain-containing protein</fullName>
    </recommendedName>
</protein>
<dbReference type="EMBL" id="MASJ01000003">
    <property type="protein sequence ID" value="OCS87391.1"/>
    <property type="molecule type" value="Genomic_DNA"/>
</dbReference>
<evidence type="ECO:0000313" key="5">
    <source>
        <dbReference type="Proteomes" id="UP000093199"/>
    </source>
</evidence>
<dbReference type="Gene3D" id="2.60.40.1220">
    <property type="match status" value="5"/>
</dbReference>
<dbReference type="RefSeq" id="WP_066542850.1">
    <property type="nucleotide sequence ID" value="NZ_MASJ01000003.1"/>
</dbReference>
<dbReference type="PROSITE" id="PS51272">
    <property type="entry name" value="SLH"/>
    <property type="match status" value="1"/>
</dbReference>
<gene>
    <name evidence="4" type="ORF">A6M13_08715</name>
</gene>
<reference evidence="4 5" key="1">
    <citation type="submission" date="2016-07" db="EMBL/GenBank/DDBJ databases">
        <title>Caryophanon tenue genome sequencing.</title>
        <authorList>
            <person name="Verma A."/>
            <person name="Pal Y."/>
            <person name="Krishnamurthi S."/>
        </authorList>
    </citation>
    <scope>NUCLEOTIDE SEQUENCE [LARGE SCALE GENOMIC DNA]</scope>
    <source>
        <strain evidence="4 5">DSM 14152</strain>
    </source>
</reference>
<evidence type="ECO:0000259" key="3">
    <source>
        <dbReference type="PROSITE" id="PS51272"/>
    </source>
</evidence>
<feature type="chain" id="PRO_5008649130" description="SLH domain-containing protein" evidence="2">
    <location>
        <begin position="26"/>
        <end position="889"/>
    </location>
</feature>
<organism evidence="4 5">
    <name type="scientific">Caryophanon tenue</name>
    <dbReference type="NCBI Taxonomy" id="33978"/>
    <lineage>
        <taxon>Bacteria</taxon>
        <taxon>Bacillati</taxon>
        <taxon>Bacillota</taxon>
        <taxon>Bacilli</taxon>
        <taxon>Bacillales</taxon>
        <taxon>Caryophanaceae</taxon>
        <taxon>Caryophanon</taxon>
    </lineage>
</organism>
<feature type="signal peptide" evidence="2">
    <location>
        <begin position="1"/>
        <end position="25"/>
    </location>
</feature>
<sequence length="889" mass="95634">MTKKQWLATIATVTAVSTGTIPAQAATNFTDIGTYSESVQKEIEALTLAKIVQGTSETTFSPARNITRAQVVKLLGRFLVNEGYAKVPEDWETKQRFNDVSLTATDKDLLLNAAIVYDAKVFQGSNGALMSTQFVSRENMALILDRASKVILGTSFSERYKEDETLQASVKDIFVAKAESRVAIEALKAFGVSNVDTFNPKSYVTRANFVSFLHRAFFTGLMEPPITITEAVATSKTTLSVTLSDGTKHEVTLQEALEENLLTTVTFMIDETEYSATVMFKEAELRVKQVEQLNGAQLAIHFNHAITTVGDVSVRGIDVTNGVNMENVTLSADKRTAIVTLDSEMVGRYVVAVSQFKAASGVTNTGFDEVLTFEEDTKAPTISGTEQPFANRVVVKFSEPLREIGTVTLALEDGTAVVAATSFGEQRNEVVFDLSSTAIPANAELVATFVGTSDIAGNLIAPNPSTTTFQKGEADGTPPTITEVEQTGAKEMKIVFSEAIRPVSLAQISVSRGTALNAIVGVMHISDAEVLVKTTDVLDGLTTVIARDVEDLSGEIARQLHAAPVFTVDRTPPVATASTFVMIDGHQYMDITFDKPVYVEEGKAIVSGTYVKDAVTHTLARKEAAVTALDAQTVRVKVSAMSEATTENAQYIVDVAFNGVVSDADVVPTTLKNVAFTRAKDTTENTLKIAVTNVKAVDPHTVEVTFSANVDAKTATDITNYTIDSVAIEKAVVHADRLHKAVLTLAPNSVSHSGNRYMAIQNIQADGSTVKMDAYQTVVDLTENTPPQIEKVDILQDNQLKITFSEAVIGVAESSFVVTNGTNTFINTTTTTDATTATPTVVEAIVTLRNGDSFDVKEPIVLTLNESAYIHDAAQNVLNFDEYIVPVAP</sequence>
<dbReference type="AlphaFoldDB" id="A0A1C0YJR8"/>
<name>A0A1C0YJR8_9BACL</name>
<comment type="caution">
    <text evidence="4">The sequence shown here is derived from an EMBL/GenBank/DDBJ whole genome shotgun (WGS) entry which is preliminary data.</text>
</comment>